<proteinExistence type="predicted"/>
<comment type="caution">
    <text evidence="3">The sequence shown here is derived from an EMBL/GenBank/DDBJ whole genome shotgun (WGS) entry which is preliminary data.</text>
</comment>
<feature type="transmembrane region" description="Helical" evidence="1">
    <location>
        <begin position="95"/>
        <end position="112"/>
    </location>
</feature>
<dbReference type="Pfam" id="PF04892">
    <property type="entry name" value="VanZ"/>
    <property type="match status" value="1"/>
</dbReference>
<feature type="transmembrane region" description="Helical" evidence="1">
    <location>
        <begin position="124"/>
        <end position="142"/>
    </location>
</feature>
<keyword evidence="1" id="KW-0472">Membrane</keyword>
<evidence type="ECO:0000256" key="1">
    <source>
        <dbReference type="SAM" id="Phobius"/>
    </source>
</evidence>
<keyword evidence="1" id="KW-0812">Transmembrane</keyword>
<feature type="transmembrane region" description="Helical" evidence="1">
    <location>
        <begin position="15"/>
        <end position="35"/>
    </location>
</feature>
<name>A0ABT8FPC5_9MICO</name>
<dbReference type="EMBL" id="JAHWXI010000001">
    <property type="protein sequence ID" value="MDN4463171.1"/>
    <property type="molecule type" value="Genomic_DNA"/>
</dbReference>
<keyword evidence="1" id="KW-1133">Transmembrane helix</keyword>
<reference evidence="3" key="1">
    <citation type="submission" date="2021-06" db="EMBL/GenBank/DDBJ databases">
        <title>Genome-based taxonomic framework of Microbacterium strains isolated from marine environment, the description of four new species and reclassification of four preexisting species.</title>
        <authorList>
            <person name="Lee S.D."/>
            <person name="Kim S.-M."/>
            <person name="Byeon Y.-S."/>
            <person name="Yang H.L."/>
            <person name="Kim I.S."/>
        </authorList>
    </citation>
    <scope>NUCLEOTIDE SEQUENCE</scope>
    <source>
        <strain evidence="3">KACC 20510</strain>
    </source>
</reference>
<evidence type="ECO:0000313" key="3">
    <source>
        <dbReference type="EMBL" id="MDN4463171.1"/>
    </source>
</evidence>
<feature type="transmembrane region" description="Helical" evidence="1">
    <location>
        <begin position="71"/>
        <end position="89"/>
    </location>
</feature>
<dbReference type="RefSeq" id="WP_301132174.1">
    <property type="nucleotide sequence ID" value="NZ_BAAAUQ010000002.1"/>
</dbReference>
<sequence>MTTAESRATRPTSSWWAALVVVSTVYVALVLWITLRPLPWAIEGNQTAWGVLNPAAWTDADAWVSGRPIEILANVAMFLPAGILAGLLLRGPMQLIAPLALTVMIEVGQIFLDDRISHPRDVVANALGAVIGLIVVGVGIRMSNLYSLPT</sequence>
<protein>
    <submittedName>
        <fullName evidence="3">VanZ family protein</fullName>
    </submittedName>
</protein>
<feature type="domain" description="VanZ-like" evidence="2">
    <location>
        <begin position="25"/>
        <end position="136"/>
    </location>
</feature>
<evidence type="ECO:0000313" key="4">
    <source>
        <dbReference type="Proteomes" id="UP001172731"/>
    </source>
</evidence>
<dbReference type="InterPro" id="IPR006976">
    <property type="entry name" value="VanZ-like"/>
</dbReference>
<organism evidence="3 4">
    <name type="scientific">Microbacterium aurantiacum</name>
    <dbReference type="NCBI Taxonomy" id="162393"/>
    <lineage>
        <taxon>Bacteria</taxon>
        <taxon>Bacillati</taxon>
        <taxon>Actinomycetota</taxon>
        <taxon>Actinomycetes</taxon>
        <taxon>Micrococcales</taxon>
        <taxon>Microbacteriaceae</taxon>
        <taxon>Microbacterium</taxon>
    </lineage>
</organism>
<gene>
    <name evidence="3" type="ORF">KZC48_01960</name>
</gene>
<evidence type="ECO:0000259" key="2">
    <source>
        <dbReference type="Pfam" id="PF04892"/>
    </source>
</evidence>
<dbReference type="Proteomes" id="UP001172731">
    <property type="component" value="Unassembled WGS sequence"/>
</dbReference>
<keyword evidence="4" id="KW-1185">Reference proteome</keyword>
<accession>A0ABT8FPC5</accession>